<keyword evidence="2" id="KW-1185">Reference proteome</keyword>
<sequence>MYALLALLFVIVAGWLLVVVIRLRALSQRQAATLVGVRS</sequence>
<protein>
    <submittedName>
        <fullName evidence="1">Uncharacterized protein</fullName>
    </submittedName>
</protein>
<name>A0A160MZ70_9GAMM</name>
<dbReference type="STRING" id="445710.ATSB10_09700"/>
<gene>
    <name evidence="1" type="ORF">ATSB10_09700</name>
</gene>
<reference evidence="1 2" key="1">
    <citation type="submission" date="2016-02" db="EMBL/GenBank/DDBJ databases">
        <title>Complete genome sequencing and analysis of ATSB10, Dyella thiooxydans isolated from rhizosphere soil of sunflower (Helianthus annuus L.).</title>
        <authorList>
            <person name="Lee Y."/>
            <person name="Hwangbo K."/>
            <person name="Chung H."/>
            <person name="Yoo J."/>
            <person name="Kim K.Y."/>
            <person name="Sa T.M."/>
            <person name="Um Y."/>
            <person name="Madhaiyan M."/>
        </authorList>
    </citation>
    <scope>NUCLEOTIDE SEQUENCE [LARGE SCALE GENOMIC DNA]</scope>
    <source>
        <strain evidence="1 2">ATSB10</strain>
    </source>
</reference>
<dbReference type="Proteomes" id="UP000077255">
    <property type="component" value="Chromosome"/>
</dbReference>
<dbReference type="AlphaFoldDB" id="A0A160MZ70"/>
<evidence type="ECO:0000313" key="2">
    <source>
        <dbReference type="Proteomes" id="UP000077255"/>
    </source>
</evidence>
<dbReference type="KEGG" id="dtx:ATSB10_09700"/>
<proteinExistence type="predicted"/>
<organism evidence="1 2">
    <name type="scientific">Dyella thiooxydans</name>
    <dbReference type="NCBI Taxonomy" id="445710"/>
    <lineage>
        <taxon>Bacteria</taxon>
        <taxon>Pseudomonadati</taxon>
        <taxon>Pseudomonadota</taxon>
        <taxon>Gammaproteobacteria</taxon>
        <taxon>Lysobacterales</taxon>
        <taxon>Rhodanobacteraceae</taxon>
        <taxon>Dyella</taxon>
    </lineage>
</organism>
<evidence type="ECO:0000313" key="1">
    <source>
        <dbReference type="EMBL" id="AND68424.1"/>
    </source>
</evidence>
<dbReference type="PATRIC" id="fig|445710.3.peg.967"/>
<accession>A0A160MZ70</accession>
<dbReference type="EMBL" id="CP014841">
    <property type="protein sequence ID" value="AND68424.1"/>
    <property type="molecule type" value="Genomic_DNA"/>
</dbReference>